<evidence type="ECO:0000313" key="1">
    <source>
        <dbReference type="EMBL" id="ORW25171.1"/>
    </source>
</evidence>
<proteinExistence type="predicted"/>
<accession>A0A1X1ZQ03</accession>
<reference evidence="1 2" key="1">
    <citation type="submission" date="2016-01" db="EMBL/GenBank/DDBJ databases">
        <title>The new phylogeny of the genus Mycobacterium.</title>
        <authorList>
            <person name="Tarcisio F."/>
            <person name="Conor M."/>
            <person name="Antonella G."/>
            <person name="Elisabetta G."/>
            <person name="Giulia F.S."/>
            <person name="Sara T."/>
            <person name="Anna F."/>
            <person name="Clotilde B."/>
            <person name="Roberto B."/>
            <person name="Veronica D.S."/>
            <person name="Fabio R."/>
            <person name="Monica P."/>
            <person name="Olivier J."/>
            <person name="Enrico T."/>
            <person name="Nicola S."/>
        </authorList>
    </citation>
    <scope>NUCLEOTIDE SEQUENCE [LARGE SCALE GENOMIC DNA]</scope>
    <source>
        <strain evidence="1 2">DSM 44572</strain>
    </source>
</reference>
<dbReference type="InterPro" id="IPR027417">
    <property type="entry name" value="P-loop_NTPase"/>
</dbReference>
<dbReference type="Pfam" id="PF13481">
    <property type="entry name" value="AAA_25"/>
    <property type="match status" value="1"/>
</dbReference>
<dbReference type="Proteomes" id="UP000193529">
    <property type="component" value="Unassembled WGS sequence"/>
</dbReference>
<name>A0A1X1ZQ03_9MYCO</name>
<sequence length="310" mass="33550">MGKLVTLDGDPGVGKSTLALTLAAMVSTGGLWPDRTSCEYPGDVILMSAEDGLADTIRPRLDAAGADVTRIHAVQGVPISEQEPDVMRMPTLGDIAQLRDTIIATNARLVIIDVLMAYIPTGVDSHRDQDVRQILARLSALAESTGCTILLLRHLNKGKGDALYRGGGSIGIVGAARVGLVLATDPDDADLRVLAPLKNNLAAAPPSLSYRLVPDDLFDVARVQWVGESLRSAAELLSEREDDKDGTLSEVQGWLEDYLMQEGPCRSRDVKAAGQKEGHSLRTIQRAREKLRVVVREKGFPRQSFWELPQ</sequence>
<dbReference type="STRING" id="153971.AWC19_08260"/>
<evidence type="ECO:0008006" key="3">
    <source>
        <dbReference type="Google" id="ProtNLM"/>
    </source>
</evidence>
<protein>
    <recommendedName>
        <fullName evidence="3">AAA+ ATPase domain-containing protein</fullName>
    </recommendedName>
</protein>
<comment type="caution">
    <text evidence="1">The sequence shown here is derived from an EMBL/GenBank/DDBJ whole genome shotgun (WGS) entry which is preliminary data.</text>
</comment>
<dbReference type="AlphaFoldDB" id="A0A1X1ZQ03"/>
<gene>
    <name evidence="1" type="ORF">AWC19_08260</name>
</gene>
<dbReference type="SUPFAM" id="SSF52540">
    <property type="entry name" value="P-loop containing nucleoside triphosphate hydrolases"/>
    <property type="match status" value="1"/>
</dbReference>
<dbReference type="EMBL" id="LQPJ01000099">
    <property type="protein sequence ID" value="ORW25171.1"/>
    <property type="molecule type" value="Genomic_DNA"/>
</dbReference>
<keyword evidence="2" id="KW-1185">Reference proteome</keyword>
<organism evidence="1 2">
    <name type="scientific">Mycobacterium palustre</name>
    <dbReference type="NCBI Taxonomy" id="153971"/>
    <lineage>
        <taxon>Bacteria</taxon>
        <taxon>Bacillati</taxon>
        <taxon>Actinomycetota</taxon>
        <taxon>Actinomycetes</taxon>
        <taxon>Mycobacteriales</taxon>
        <taxon>Mycobacteriaceae</taxon>
        <taxon>Mycobacterium</taxon>
        <taxon>Mycobacterium simiae complex</taxon>
    </lineage>
</organism>
<evidence type="ECO:0000313" key="2">
    <source>
        <dbReference type="Proteomes" id="UP000193529"/>
    </source>
</evidence>
<dbReference type="Gene3D" id="3.40.50.300">
    <property type="entry name" value="P-loop containing nucleotide triphosphate hydrolases"/>
    <property type="match status" value="1"/>
</dbReference>